<dbReference type="RefSeq" id="WP_185036756.1">
    <property type="nucleotide sequence ID" value="NZ_MOBX01000006.1"/>
</dbReference>
<organism evidence="2 3">
    <name type="scientific">Pseudomonas fluorescens</name>
    <dbReference type="NCBI Taxonomy" id="294"/>
    <lineage>
        <taxon>Bacteria</taxon>
        <taxon>Pseudomonadati</taxon>
        <taxon>Pseudomonadota</taxon>
        <taxon>Gammaproteobacteria</taxon>
        <taxon>Pseudomonadales</taxon>
        <taxon>Pseudomonadaceae</taxon>
        <taxon>Pseudomonas</taxon>
    </lineage>
</organism>
<gene>
    <name evidence="2" type="ORF">BK670_09225</name>
</gene>
<dbReference type="Proteomes" id="UP000285378">
    <property type="component" value="Unassembled WGS sequence"/>
</dbReference>
<dbReference type="AlphaFoldDB" id="A0A423MGA4"/>
<evidence type="ECO:0000313" key="3">
    <source>
        <dbReference type="Proteomes" id="UP000285378"/>
    </source>
</evidence>
<evidence type="ECO:0000313" key="2">
    <source>
        <dbReference type="EMBL" id="RON82725.1"/>
    </source>
</evidence>
<feature type="region of interest" description="Disordered" evidence="1">
    <location>
        <begin position="1"/>
        <end position="98"/>
    </location>
</feature>
<name>A0A423MGA4_PSEFL</name>
<accession>A0A423MGA4</accession>
<dbReference type="EMBL" id="MOBX01000006">
    <property type="protein sequence ID" value="RON82725.1"/>
    <property type="molecule type" value="Genomic_DNA"/>
</dbReference>
<proteinExistence type="predicted"/>
<feature type="compositionally biased region" description="Low complexity" evidence="1">
    <location>
        <begin position="36"/>
        <end position="55"/>
    </location>
</feature>
<sequence>MAKPPKKIPAATSTDTSLSPPRPETSADTRTDTGLSVPGSEGGSPTPGSSSSMIPPEVPGQRPSVIVNTLPDPRPHSLVRPAQPAQGAADATPPKASAMDVPDNVNIAPELAALLKNTPPTPEGFRHDKRGASYITMEDGTLWLVRRQSEGHYRQASAHDRNWLGAEVEKIPASPLWRRVEPTATSAERPLADLERPPVETIEVVAGPSKRPRHEQADTAPADALMESLISRQPNVMDLSAGPWKNWGKTNKPEHGDSIEIDGAHFSIVSTGGHPQTGLVYVQHPRFSPDDYDGFEHMLINEPSHQPKWAIQRNGQWHVVENHLPFEMPMTQYVSSAFKYLSEHTERTLARGVFDHSRKSRALDNHALSMMVLTLRHWHDRINNEAPTTHNLLDPLMLLPRLSAQPDSLYPGGLLSLPSSTARTFERVDFDPQKFPGEWAEYVASPTPANLRNVFGTLLRNNGYTVNPSSRLLQEGALIFHREGIAAVFVLKLPRITGNSIPRPTLPGAEIYGSEFQNRLTVAAQRELKAQLTQKQVIYLVGGVQQTEPGKKSVFIVREG</sequence>
<protein>
    <submittedName>
        <fullName evidence="2">Uncharacterized protein</fullName>
    </submittedName>
</protein>
<reference evidence="2 3" key="1">
    <citation type="submission" date="2016-10" db="EMBL/GenBank/DDBJ databases">
        <title>Comparative genome analysis of multiple Pseudomonas spp. focuses on biocontrol and plant growth promoting traits.</title>
        <authorList>
            <person name="Tao X.-Y."/>
            <person name="Taylor C.G."/>
        </authorList>
    </citation>
    <scope>NUCLEOTIDE SEQUENCE [LARGE SCALE GENOMIC DNA]</scope>
    <source>
        <strain evidence="2 3">28B5</strain>
    </source>
</reference>
<evidence type="ECO:0000256" key="1">
    <source>
        <dbReference type="SAM" id="MobiDB-lite"/>
    </source>
</evidence>
<comment type="caution">
    <text evidence="2">The sequence shown here is derived from an EMBL/GenBank/DDBJ whole genome shotgun (WGS) entry which is preliminary data.</text>
</comment>